<dbReference type="SMART" id="SM00448">
    <property type="entry name" value="REC"/>
    <property type="match status" value="1"/>
</dbReference>
<sequence length="1045" mass="117469">MSNNNKNVISKKKMFLYLGLFLLILLSLRLLWFQFRTVPPHPHAHQGVIDLRDWKFNDKQVVYLNGEWEFIPGVLWEPAEDGGFIPNAEQKEKWIKVPGKWNQAVGNKSGYGYGTYRLRVLVEDAGQIFGLRIQNIQSASKLYVNGELLKQTGNPAANRALYQAQNIPYTVQFKPDGNEFEIVIQAANYKMYSTGGITQSIKFGTAEAVSREVFFTQSMQIIVCVVLLLHALYAGILYLLGHRGRELAYFSVTLFFAIISILIDDDKMLLVWLPIDFDWSLKIRIAVYTAIPAFLTLCIRALLGSRGFKKGTAAFVGLCAVNLLLIICLPVQYIIFCRYVLLIIMLSVAVLVPSLIFETIRKGERTAFFILLSAVALSTNILIGGVFKSRVWPDMPYYPFDFIIAFLSFCCFWFIRFSQMTIRSRKLADELQKADKLKDDFLANTSHELRNPLHGMINMAQGVLENETRTLSESSRGNLQLIVTVGQRMSLLLNDLIDVTLLRERNVRLNKRSVHLQGVIVGVFDMLRYLTDGKAVELVHMVPDSFPKVIADENRLVQILFNLIHNSIKFTEKGIISVEAELQDGLAIIRVKDSGIGMDEETRRIIFRPYEQAETVMSGAGGIGLGLSICKQLVELHGGTLEVQSSPGEGSVFEFRLEVDNDLERLPESEIRHEIRGISDLPPVAEGVIRAAENDVATAVTSEWRQDSPVHFISKPRILAVDDDPINLKILGNILSAEQYDLSTASGGRDALKYLEQGDWDLVISDVMMPQMSGYELTRMIRTQYGMTELPVLLLTARSRQEDIYTGFAAGANDYVTKPVGSLDLKARVQALIHLRHSVGERLRMEAAWLQAQIQPHFLFNTLNSIASLSESDHGRMVGLLEEFGNYLQMSFNPRNLQRLVSLEFELELTRSYMYIEKERFGDRLQIQWDISGSLAAEVPPLSLQTLVENAVRHGILTRASGGTVTIRIAEEEHGWLIAVIDDGVGIEKEKLDQLLAGTEQVHRGIGLINTDRRLKQIYGRGLSITSISGQGTTVSFKIPKQTGN</sequence>
<dbReference type="InterPro" id="IPR010559">
    <property type="entry name" value="Sig_transdc_His_kin_internal"/>
</dbReference>
<evidence type="ECO:0000256" key="4">
    <source>
        <dbReference type="ARBA" id="ARBA00022679"/>
    </source>
</evidence>
<evidence type="ECO:0000256" key="7">
    <source>
        <dbReference type="ARBA" id="ARBA00022840"/>
    </source>
</evidence>
<dbReference type="Pfam" id="PF00072">
    <property type="entry name" value="Response_reg"/>
    <property type="match status" value="1"/>
</dbReference>
<feature type="transmembrane region" description="Helical" evidence="10">
    <location>
        <begin position="367"/>
        <end position="387"/>
    </location>
</feature>
<comment type="caution">
    <text evidence="13">The sequence shown here is derived from an EMBL/GenBank/DDBJ whole genome shotgun (WGS) entry which is preliminary data.</text>
</comment>
<evidence type="ECO:0000256" key="10">
    <source>
        <dbReference type="SAM" id="Phobius"/>
    </source>
</evidence>
<organism evidence="13 14">
    <name type="scientific">Paenibacillus vini</name>
    <dbReference type="NCBI Taxonomy" id="1476024"/>
    <lineage>
        <taxon>Bacteria</taxon>
        <taxon>Bacillati</taxon>
        <taxon>Bacillota</taxon>
        <taxon>Bacilli</taxon>
        <taxon>Bacillales</taxon>
        <taxon>Paenibacillaceae</taxon>
        <taxon>Paenibacillus</taxon>
    </lineage>
</organism>
<dbReference type="Gene3D" id="1.10.287.130">
    <property type="match status" value="1"/>
</dbReference>
<dbReference type="InterPro" id="IPR011006">
    <property type="entry name" value="CheY-like_superfamily"/>
</dbReference>
<dbReference type="InterPro" id="IPR003661">
    <property type="entry name" value="HisK_dim/P_dom"/>
</dbReference>
<dbReference type="InterPro" id="IPR004358">
    <property type="entry name" value="Sig_transdc_His_kin-like_C"/>
</dbReference>
<dbReference type="PANTHER" id="PTHR43047:SF72">
    <property type="entry name" value="OSMOSENSING HISTIDINE PROTEIN KINASE SLN1"/>
    <property type="match status" value="1"/>
</dbReference>
<keyword evidence="6" id="KW-0418">Kinase</keyword>
<evidence type="ECO:0000256" key="1">
    <source>
        <dbReference type="ARBA" id="ARBA00000085"/>
    </source>
</evidence>
<feature type="transmembrane region" description="Helical" evidence="10">
    <location>
        <begin position="315"/>
        <end position="335"/>
    </location>
</feature>
<protein>
    <recommendedName>
        <fullName evidence="2">histidine kinase</fullName>
        <ecNumber evidence="2">2.7.13.3</ecNumber>
    </recommendedName>
</protein>
<feature type="transmembrane region" description="Helical" evidence="10">
    <location>
        <begin position="219"/>
        <end position="240"/>
    </location>
</feature>
<dbReference type="Pfam" id="PF00512">
    <property type="entry name" value="HisKA"/>
    <property type="match status" value="1"/>
</dbReference>
<dbReference type="CDD" id="cd17574">
    <property type="entry name" value="REC_OmpR"/>
    <property type="match status" value="1"/>
</dbReference>
<feature type="transmembrane region" description="Helical" evidence="10">
    <location>
        <begin position="399"/>
        <end position="417"/>
    </location>
</feature>
<keyword evidence="10" id="KW-1133">Transmembrane helix</keyword>
<accession>A0ABQ4MBM8</accession>
<dbReference type="SMART" id="SM00387">
    <property type="entry name" value="HATPase_c"/>
    <property type="match status" value="2"/>
</dbReference>
<feature type="transmembrane region" description="Helical" evidence="10">
    <location>
        <begin position="247"/>
        <end position="263"/>
    </location>
</feature>
<feature type="domain" description="Histidine kinase" evidence="11">
    <location>
        <begin position="944"/>
        <end position="1043"/>
    </location>
</feature>
<dbReference type="CDD" id="cd16922">
    <property type="entry name" value="HATPase_EvgS-ArcB-TorS-like"/>
    <property type="match status" value="1"/>
</dbReference>
<gene>
    <name evidence="13" type="ORF">J42TS3_24360</name>
</gene>
<dbReference type="SUPFAM" id="SSF55874">
    <property type="entry name" value="ATPase domain of HSP90 chaperone/DNA topoisomerase II/histidine kinase"/>
    <property type="match status" value="2"/>
</dbReference>
<evidence type="ECO:0000256" key="9">
    <source>
        <dbReference type="PROSITE-ProRule" id="PRU00169"/>
    </source>
</evidence>
<keyword evidence="10" id="KW-0812">Transmembrane</keyword>
<evidence type="ECO:0000313" key="14">
    <source>
        <dbReference type="Proteomes" id="UP000679992"/>
    </source>
</evidence>
<feature type="transmembrane region" description="Helical" evidence="10">
    <location>
        <begin position="341"/>
        <end position="360"/>
    </location>
</feature>
<dbReference type="Gene3D" id="2.60.120.260">
    <property type="entry name" value="Galactose-binding domain-like"/>
    <property type="match status" value="1"/>
</dbReference>
<dbReference type="PRINTS" id="PR00344">
    <property type="entry name" value="BCTRLSENSOR"/>
</dbReference>
<evidence type="ECO:0000259" key="12">
    <source>
        <dbReference type="PROSITE" id="PS50110"/>
    </source>
</evidence>
<dbReference type="InterPro" id="IPR001789">
    <property type="entry name" value="Sig_transdc_resp-reg_receiver"/>
</dbReference>
<name>A0ABQ4MBM8_9BACL</name>
<keyword evidence="14" id="KW-1185">Reference proteome</keyword>
<dbReference type="PANTHER" id="PTHR43047">
    <property type="entry name" value="TWO-COMPONENT HISTIDINE PROTEIN KINASE"/>
    <property type="match status" value="1"/>
</dbReference>
<keyword evidence="5" id="KW-0547">Nucleotide-binding</keyword>
<dbReference type="SUPFAM" id="SSF47384">
    <property type="entry name" value="Homodimeric domain of signal transducing histidine kinase"/>
    <property type="match status" value="1"/>
</dbReference>
<dbReference type="Pfam" id="PF06580">
    <property type="entry name" value="His_kinase"/>
    <property type="match status" value="1"/>
</dbReference>
<feature type="domain" description="Histidine kinase" evidence="11">
    <location>
        <begin position="444"/>
        <end position="661"/>
    </location>
</feature>
<comment type="catalytic activity">
    <reaction evidence="1">
        <text>ATP + protein L-histidine = ADP + protein N-phospho-L-histidine.</text>
        <dbReference type="EC" id="2.7.13.3"/>
    </reaction>
</comment>
<dbReference type="InterPro" id="IPR005467">
    <property type="entry name" value="His_kinase_dom"/>
</dbReference>
<evidence type="ECO:0000256" key="2">
    <source>
        <dbReference type="ARBA" id="ARBA00012438"/>
    </source>
</evidence>
<dbReference type="Pfam" id="PF02518">
    <property type="entry name" value="HATPase_c"/>
    <property type="match status" value="2"/>
</dbReference>
<dbReference type="InterPro" id="IPR003594">
    <property type="entry name" value="HATPase_dom"/>
</dbReference>
<evidence type="ECO:0000313" key="13">
    <source>
        <dbReference type="EMBL" id="GIP53401.1"/>
    </source>
</evidence>
<evidence type="ECO:0000256" key="8">
    <source>
        <dbReference type="ARBA" id="ARBA00023012"/>
    </source>
</evidence>
<evidence type="ECO:0000259" key="11">
    <source>
        <dbReference type="PROSITE" id="PS50109"/>
    </source>
</evidence>
<dbReference type="InterPro" id="IPR036890">
    <property type="entry name" value="HATPase_C_sf"/>
</dbReference>
<dbReference type="RefSeq" id="WP_244861501.1">
    <property type="nucleotide sequence ID" value="NZ_BOSL01000006.1"/>
</dbReference>
<dbReference type="SUPFAM" id="SSF49785">
    <property type="entry name" value="Galactose-binding domain-like"/>
    <property type="match status" value="1"/>
</dbReference>
<reference evidence="13 14" key="1">
    <citation type="submission" date="2021-03" db="EMBL/GenBank/DDBJ databases">
        <title>Antimicrobial resistance genes in bacteria isolated from Japanese honey, and their potential for conferring macrolide and lincosamide resistance in the American foulbrood pathogen Paenibacillus larvae.</title>
        <authorList>
            <person name="Okamoto M."/>
            <person name="Kumagai M."/>
            <person name="Kanamori H."/>
            <person name="Takamatsu D."/>
        </authorList>
    </citation>
    <scope>NUCLEOTIDE SEQUENCE [LARGE SCALE GENOMIC DNA]</scope>
    <source>
        <strain evidence="13 14">J42TS3</strain>
    </source>
</reference>
<dbReference type="EC" id="2.7.13.3" evidence="2"/>
<dbReference type="SUPFAM" id="SSF52172">
    <property type="entry name" value="CheY-like"/>
    <property type="match status" value="1"/>
</dbReference>
<dbReference type="CDD" id="cd00082">
    <property type="entry name" value="HisKA"/>
    <property type="match status" value="1"/>
</dbReference>
<evidence type="ECO:0000256" key="6">
    <source>
        <dbReference type="ARBA" id="ARBA00022777"/>
    </source>
</evidence>
<keyword evidence="7" id="KW-0067">ATP-binding</keyword>
<dbReference type="Gene3D" id="3.30.565.10">
    <property type="entry name" value="Histidine kinase-like ATPase, C-terminal domain"/>
    <property type="match status" value="2"/>
</dbReference>
<keyword evidence="10" id="KW-0472">Membrane</keyword>
<dbReference type="SMART" id="SM00388">
    <property type="entry name" value="HisKA"/>
    <property type="match status" value="1"/>
</dbReference>
<keyword evidence="4" id="KW-0808">Transferase</keyword>
<dbReference type="Proteomes" id="UP000679992">
    <property type="component" value="Unassembled WGS sequence"/>
</dbReference>
<proteinExistence type="predicted"/>
<evidence type="ECO:0000256" key="3">
    <source>
        <dbReference type="ARBA" id="ARBA00022553"/>
    </source>
</evidence>
<evidence type="ECO:0000256" key="5">
    <source>
        <dbReference type="ARBA" id="ARBA00022741"/>
    </source>
</evidence>
<dbReference type="EMBL" id="BOSL01000006">
    <property type="protein sequence ID" value="GIP53401.1"/>
    <property type="molecule type" value="Genomic_DNA"/>
</dbReference>
<feature type="transmembrane region" description="Helical" evidence="10">
    <location>
        <begin position="283"/>
        <end position="303"/>
    </location>
</feature>
<feature type="domain" description="Response regulatory" evidence="12">
    <location>
        <begin position="717"/>
        <end position="833"/>
    </location>
</feature>
<dbReference type="PROSITE" id="PS50110">
    <property type="entry name" value="RESPONSE_REGULATORY"/>
    <property type="match status" value="1"/>
</dbReference>
<keyword evidence="3 9" id="KW-0597">Phosphoprotein</keyword>
<feature type="modified residue" description="4-aspartylphosphate" evidence="9">
    <location>
        <position position="766"/>
    </location>
</feature>
<dbReference type="InterPro" id="IPR036097">
    <property type="entry name" value="HisK_dim/P_sf"/>
</dbReference>
<dbReference type="PROSITE" id="PS50109">
    <property type="entry name" value="HIS_KIN"/>
    <property type="match status" value="2"/>
</dbReference>
<dbReference type="Gene3D" id="3.40.50.2300">
    <property type="match status" value="1"/>
</dbReference>
<keyword evidence="8" id="KW-0902">Two-component regulatory system</keyword>
<dbReference type="InterPro" id="IPR008979">
    <property type="entry name" value="Galactose-bd-like_sf"/>
</dbReference>